<sequence>MNVIEFKVKYSISDYLRAVLFSMAELRSAYQKEGRTTAVWVVRLLSVIIVPVMLIKAVLTKLRHVYLFSVTSQGIKRSHVGQSVLIAWSQLTTVHETGQFLLLDFRYGEHQTGSLLIPLRALSQRQQSVLRGELSHHIHAV</sequence>
<proteinExistence type="predicted"/>
<gene>
    <name evidence="2" type="ORF">ACFODZ_07730</name>
</gene>
<name>A0ABV7JFE7_9GAMM</name>
<dbReference type="Proteomes" id="UP001595533">
    <property type="component" value="Unassembled WGS sequence"/>
</dbReference>
<reference evidence="3" key="1">
    <citation type="journal article" date="2019" name="Int. J. Syst. Evol. Microbiol.">
        <title>The Global Catalogue of Microorganisms (GCM) 10K type strain sequencing project: providing services to taxonomists for standard genome sequencing and annotation.</title>
        <authorList>
            <consortium name="The Broad Institute Genomics Platform"/>
            <consortium name="The Broad Institute Genome Sequencing Center for Infectious Disease"/>
            <person name="Wu L."/>
            <person name="Ma J."/>
        </authorList>
    </citation>
    <scope>NUCLEOTIDE SEQUENCE [LARGE SCALE GENOMIC DNA]</scope>
    <source>
        <strain evidence="3">KCTC 42953</strain>
    </source>
</reference>
<dbReference type="RefSeq" id="WP_157892956.1">
    <property type="nucleotide sequence ID" value="NZ_JBHRTS010000004.1"/>
</dbReference>
<keyword evidence="1" id="KW-1133">Transmembrane helix</keyword>
<protein>
    <recommendedName>
        <fullName evidence="4">YcxB family protein</fullName>
    </recommendedName>
</protein>
<evidence type="ECO:0000256" key="1">
    <source>
        <dbReference type="SAM" id="Phobius"/>
    </source>
</evidence>
<feature type="transmembrane region" description="Helical" evidence="1">
    <location>
        <begin position="40"/>
        <end position="59"/>
    </location>
</feature>
<accession>A0ABV7JFE7</accession>
<evidence type="ECO:0000313" key="2">
    <source>
        <dbReference type="EMBL" id="MFC3194127.1"/>
    </source>
</evidence>
<keyword evidence="1" id="KW-0812">Transmembrane</keyword>
<evidence type="ECO:0008006" key="4">
    <source>
        <dbReference type="Google" id="ProtNLM"/>
    </source>
</evidence>
<keyword evidence="3" id="KW-1185">Reference proteome</keyword>
<organism evidence="2 3">
    <name type="scientific">Marinicella sediminis</name>
    <dbReference type="NCBI Taxonomy" id="1792834"/>
    <lineage>
        <taxon>Bacteria</taxon>
        <taxon>Pseudomonadati</taxon>
        <taxon>Pseudomonadota</taxon>
        <taxon>Gammaproteobacteria</taxon>
        <taxon>Lysobacterales</taxon>
        <taxon>Marinicellaceae</taxon>
        <taxon>Marinicella</taxon>
    </lineage>
</organism>
<dbReference type="EMBL" id="JBHRTS010000004">
    <property type="protein sequence ID" value="MFC3194127.1"/>
    <property type="molecule type" value="Genomic_DNA"/>
</dbReference>
<evidence type="ECO:0000313" key="3">
    <source>
        <dbReference type="Proteomes" id="UP001595533"/>
    </source>
</evidence>
<keyword evidence="1" id="KW-0472">Membrane</keyword>
<comment type="caution">
    <text evidence="2">The sequence shown here is derived from an EMBL/GenBank/DDBJ whole genome shotgun (WGS) entry which is preliminary data.</text>
</comment>